<evidence type="ECO:0000313" key="6">
    <source>
        <dbReference type="Proteomes" id="UP000005713"/>
    </source>
</evidence>
<dbReference type="SMART" id="SM00892">
    <property type="entry name" value="Endonuclease_NS"/>
    <property type="match status" value="1"/>
</dbReference>
<dbReference type="InterPro" id="IPR043504">
    <property type="entry name" value="Peptidase_S1_PA_chymotrypsin"/>
</dbReference>
<protein>
    <submittedName>
        <fullName evidence="5">Probable protease</fullName>
    </submittedName>
</protein>
<dbReference type="CDD" id="cd00091">
    <property type="entry name" value="NUC"/>
    <property type="match status" value="1"/>
</dbReference>
<accession>A3JWZ9</accession>
<dbReference type="InterPro" id="IPR044929">
    <property type="entry name" value="DNA/RNA_non-sp_Endonuclease_sf"/>
</dbReference>
<evidence type="ECO:0000259" key="4">
    <source>
        <dbReference type="SMART" id="SM00892"/>
    </source>
</evidence>
<dbReference type="EMBL" id="AAYA01000001">
    <property type="protein sequence ID" value="EBA10035.1"/>
    <property type="molecule type" value="Genomic_DNA"/>
</dbReference>
<dbReference type="InterPro" id="IPR009003">
    <property type="entry name" value="Peptidase_S1_PA"/>
</dbReference>
<dbReference type="AlphaFoldDB" id="A3JWZ9"/>
<name>A3JWZ9_SAGS3</name>
<gene>
    <name evidence="5" type="ORF">SSE37_18557</name>
</gene>
<dbReference type="Pfam" id="PF13365">
    <property type="entry name" value="Trypsin_2"/>
    <property type="match status" value="1"/>
</dbReference>
<dbReference type="InterPro" id="IPR040255">
    <property type="entry name" value="Non-specific_endonuclease"/>
</dbReference>
<dbReference type="GO" id="GO:0006508">
    <property type="term" value="P:proteolysis"/>
    <property type="evidence" value="ECO:0007669"/>
    <property type="project" value="UniProtKB-KW"/>
</dbReference>
<dbReference type="SUPFAM" id="SSF54060">
    <property type="entry name" value="His-Me finger endonucleases"/>
    <property type="match status" value="1"/>
</dbReference>
<dbReference type="Proteomes" id="UP000005713">
    <property type="component" value="Unassembled WGS sequence"/>
</dbReference>
<keyword evidence="2" id="KW-0479">Metal-binding</keyword>
<dbReference type="Gene3D" id="2.40.10.10">
    <property type="entry name" value="Trypsin-like serine proteases"/>
    <property type="match status" value="2"/>
</dbReference>
<keyword evidence="6" id="KW-1185">Reference proteome</keyword>
<keyword evidence="5" id="KW-0378">Hydrolase</keyword>
<dbReference type="eggNOG" id="COG1864">
    <property type="taxonomic scope" value="Bacteria"/>
</dbReference>
<dbReference type="eggNOG" id="COG3591">
    <property type="taxonomic scope" value="Bacteria"/>
</dbReference>
<reference evidence="5 6" key="1">
    <citation type="submission" date="2006-06" db="EMBL/GenBank/DDBJ databases">
        <authorList>
            <person name="Moran M.A."/>
            <person name="Ferriera S."/>
            <person name="Johnson J."/>
            <person name="Kravitz S."/>
            <person name="Beeson K."/>
            <person name="Sutton G."/>
            <person name="Rogers Y.-H."/>
            <person name="Friedman R."/>
            <person name="Frazier M."/>
            <person name="Venter J.C."/>
        </authorList>
    </citation>
    <scope>NUCLEOTIDE SEQUENCE [LARGE SCALE GENOMIC DNA]</scope>
    <source>
        <strain evidence="5 6">E-37</strain>
    </source>
</reference>
<dbReference type="GO" id="GO:0004519">
    <property type="term" value="F:endonuclease activity"/>
    <property type="evidence" value="ECO:0007669"/>
    <property type="project" value="TreeGrafter"/>
</dbReference>
<evidence type="ECO:0000256" key="1">
    <source>
        <dbReference type="PIRSR" id="PIRSR640255-1"/>
    </source>
</evidence>
<feature type="domain" description="ENPP1-3/EXOG-like endonuclease/phosphodiesterase" evidence="3">
    <location>
        <begin position="431"/>
        <end position="645"/>
    </location>
</feature>
<dbReference type="InterPro" id="IPR020821">
    <property type="entry name" value="ENPP1-3/EXOG-like_nuc-like"/>
</dbReference>
<feature type="domain" description="DNA/RNA non-specific endonuclease/pyrophosphatase/phosphodiesterase" evidence="4">
    <location>
        <begin position="430"/>
        <end position="642"/>
    </location>
</feature>
<dbReference type="InterPro" id="IPR044925">
    <property type="entry name" value="His-Me_finger_sf"/>
</dbReference>
<keyword evidence="5" id="KW-0645">Protease</keyword>
<dbReference type="SUPFAM" id="SSF50494">
    <property type="entry name" value="Trypsin-like serine proteases"/>
    <property type="match status" value="1"/>
</dbReference>
<feature type="active site" description="Proton acceptor" evidence="1">
    <location>
        <position position="492"/>
    </location>
</feature>
<dbReference type="PANTHER" id="PTHR13966:SF5">
    <property type="entry name" value="ENDONUCLEASE G, MITOCHONDRIAL"/>
    <property type="match status" value="1"/>
</dbReference>
<dbReference type="GO" id="GO:0008233">
    <property type="term" value="F:peptidase activity"/>
    <property type="evidence" value="ECO:0007669"/>
    <property type="project" value="UniProtKB-KW"/>
</dbReference>
<feature type="binding site" evidence="2">
    <location>
        <position position="528"/>
    </location>
    <ligand>
        <name>Mg(2+)</name>
        <dbReference type="ChEBI" id="CHEBI:18420"/>
        <note>catalytic</note>
    </ligand>
</feature>
<proteinExistence type="predicted"/>
<dbReference type="RefSeq" id="WP_005854523.1">
    <property type="nucleotide sequence ID" value="NZ_AAYA01000001.1"/>
</dbReference>
<evidence type="ECO:0000313" key="5">
    <source>
        <dbReference type="EMBL" id="EBA10035.1"/>
    </source>
</evidence>
<dbReference type="GO" id="GO:0003676">
    <property type="term" value="F:nucleic acid binding"/>
    <property type="evidence" value="ECO:0007669"/>
    <property type="project" value="InterPro"/>
</dbReference>
<dbReference type="Pfam" id="PF01223">
    <property type="entry name" value="Endonuclease_NS"/>
    <property type="match status" value="1"/>
</dbReference>
<dbReference type="GO" id="GO:0046872">
    <property type="term" value="F:metal ion binding"/>
    <property type="evidence" value="ECO:0007669"/>
    <property type="project" value="UniProtKB-KW"/>
</dbReference>
<dbReference type="SMART" id="SM00477">
    <property type="entry name" value="NUC"/>
    <property type="match status" value="1"/>
</dbReference>
<organism evidence="5 6">
    <name type="scientific">Sagittula stellata (strain ATCC 700073 / DSM 11524 / E-37)</name>
    <dbReference type="NCBI Taxonomy" id="388399"/>
    <lineage>
        <taxon>Bacteria</taxon>
        <taxon>Pseudomonadati</taxon>
        <taxon>Pseudomonadota</taxon>
        <taxon>Alphaproteobacteria</taxon>
        <taxon>Rhodobacterales</taxon>
        <taxon>Roseobacteraceae</taxon>
        <taxon>Sagittula</taxon>
    </lineage>
</organism>
<dbReference type="OrthoDB" id="500593at2"/>
<sequence>MAQSPKRVARDSLQRLTAFNRQIVASDPELAEEALDVTVGLTGTRGAADLDGIFLKESIILRRNRPVLDVRENAAVLEFASEAESDVWKARLSAAAEALDPVIRAVGRINLHNAPLSWVGTGWLVAEHIVVTNRHVAQEFAQAGGDGFTFTQSGGRPIRADVDFLSEFDNPDTRVFRLTQVLDITPAPGPDIAFFRVERASGDHRLAMPVPLAEEAALTNNAAVIGYPAFDSRTPDFTLMEDIFGARYNHKRLAPGAVTFLEDSRLYHDCTTLGGNSGSAVIDLDSGLALGLHYSGAFMRTNYAVRSDVVAKALRQVTTGIRPVRPAPSAAPPEAPRTSVTTTIPLTITVTLGDPAPAVSVQTRPVAPFIQSDDDLLDNTEAPAESYRDRRGFRPDFIGDGGLLCPLPQLIDETDLLRFDFDGQDETVLKYQHFSVAMNAARRLCLWSAVNINGAEPKAARRVGWKYDGRIEKRFQIKKECYGNPPKFSRGHMTRRNDPGWGNAAEARLGNEDSMHVTNATPQMQSFNAPIWLELEDHALRNAIDDDMRICVYTGPVLKDDDPVFFGVQVPVAFWKIIAFVHERTGHLSATGYRMDQTANLPRQDEFVFGVFQSSHTNEAAQVSIRSIEAETGLHFGGLAEIDPLGQQESLGTGPVTVPLLTGTQIRWF</sequence>
<comment type="caution">
    <text evidence="5">The sequence shown here is derived from an EMBL/GenBank/DDBJ whole genome shotgun (WGS) entry which is preliminary data.</text>
</comment>
<dbReference type="Gene3D" id="3.40.570.10">
    <property type="entry name" value="Extracellular Endonuclease, subunit A"/>
    <property type="match status" value="1"/>
</dbReference>
<dbReference type="PANTHER" id="PTHR13966">
    <property type="entry name" value="ENDONUCLEASE RELATED"/>
    <property type="match status" value="1"/>
</dbReference>
<dbReference type="InterPro" id="IPR001604">
    <property type="entry name" value="Endo_G_ENPP1-like_dom"/>
</dbReference>
<evidence type="ECO:0000259" key="3">
    <source>
        <dbReference type="SMART" id="SM00477"/>
    </source>
</evidence>
<evidence type="ECO:0000256" key="2">
    <source>
        <dbReference type="PIRSR" id="PIRSR640255-2"/>
    </source>
</evidence>